<name>A0A4U1CYS2_9BACI</name>
<dbReference type="Proteomes" id="UP000307756">
    <property type="component" value="Unassembled WGS sequence"/>
</dbReference>
<organism evidence="1 2">
    <name type="scientific">Robertmurraya kyonggiensis</name>
    <dbReference type="NCBI Taxonomy" id="1037680"/>
    <lineage>
        <taxon>Bacteria</taxon>
        <taxon>Bacillati</taxon>
        <taxon>Bacillota</taxon>
        <taxon>Bacilli</taxon>
        <taxon>Bacillales</taxon>
        <taxon>Bacillaceae</taxon>
        <taxon>Robertmurraya</taxon>
    </lineage>
</organism>
<comment type="caution">
    <text evidence="1">The sequence shown here is derived from an EMBL/GenBank/DDBJ whole genome shotgun (WGS) entry which is preliminary data.</text>
</comment>
<reference evidence="1 2" key="1">
    <citation type="journal article" date="2011" name="J. Microbiol.">
        <title>Bacillus kyonggiensis sp. nov., isolated from soil of a lettuce field.</title>
        <authorList>
            <person name="Dong K."/>
            <person name="Lee S."/>
        </authorList>
    </citation>
    <scope>NUCLEOTIDE SEQUENCE [LARGE SCALE GENOMIC DNA]</scope>
    <source>
        <strain evidence="1 2">NB22</strain>
    </source>
</reference>
<evidence type="ECO:0000313" key="1">
    <source>
        <dbReference type="EMBL" id="TKC15052.1"/>
    </source>
</evidence>
<proteinExistence type="predicted"/>
<dbReference type="RefSeq" id="WP_136833187.1">
    <property type="nucleotide sequence ID" value="NZ_SWBM01000006.1"/>
</dbReference>
<keyword evidence="2" id="KW-1185">Reference proteome</keyword>
<evidence type="ECO:0000313" key="2">
    <source>
        <dbReference type="Proteomes" id="UP000307756"/>
    </source>
</evidence>
<sequence length="93" mass="10726">MLSVFKGNEYIKFLVYLKGGECVMFYKLLPNDEDPTDYMNKVTNLLLKAKKEKQIFEIETENFKDSKGKVFEYQSKVVIDGNEISAIKSGMVN</sequence>
<dbReference type="AlphaFoldDB" id="A0A4U1CYS2"/>
<dbReference type="EMBL" id="SWBM01000006">
    <property type="protein sequence ID" value="TKC15052.1"/>
    <property type="molecule type" value="Genomic_DNA"/>
</dbReference>
<protein>
    <submittedName>
        <fullName evidence="1">Uncharacterized protein</fullName>
    </submittedName>
</protein>
<accession>A0A4U1CYS2</accession>
<gene>
    <name evidence="1" type="ORF">FA727_19345</name>
</gene>